<dbReference type="CDD" id="cd04733">
    <property type="entry name" value="OYE_like_2_FMN"/>
    <property type="match status" value="1"/>
</dbReference>
<feature type="compositionally biased region" description="Polar residues" evidence="3">
    <location>
        <begin position="1"/>
        <end position="14"/>
    </location>
</feature>
<keyword evidence="1" id="KW-0285">Flavoprotein</keyword>
<dbReference type="Gene3D" id="3.20.20.70">
    <property type="entry name" value="Aldolase class I"/>
    <property type="match status" value="1"/>
</dbReference>
<keyword evidence="2" id="KW-0560">Oxidoreductase</keyword>
<dbReference type="PANTHER" id="PTHR43656">
    <property type="entry name" value="BINDING OXIDOREDUCTASE, PUTATIVE (AFU_ORTHOLOGUE AFUA_2G08260)-RELATED"/>
    <property type="match status" value="1"/>
</dbReference>
<dbReference type="InterPro" id="IPR013785">
    <property type="entry name" value="Aldolase_TIM"/>
</dbReference>
<dbReference type="Proteomes" id="UP001203423">
    <property type="component" value="Unassembled WGS sequence"/>
</dbReference>
<evidence type="ECO:0000256" key="3">
    <source>
        <dbReference type="SAM" id="MobiDB-lite"/>
    </source>
</evidence>
<organism evidence="5 6">
    <name type="scientific">Shewanella surugensis</name>
    <dbReference type="NCBI Taxonomy" id="212020"/>
    <lineage>
        <taxon>Bacteria</taxon>
        <taxon>Pseudomonadati</taxon>
        <taxon>Pseudomonadota</taxon>
        <taxon>Gammaproteobacteria</taxon>
        <taxon>Alteromonadales</taxon>
        <taxon>Shewanellaceae</taxon>
        <taxon>Shewanella</taxon>
    </lineage>
</organism>
<dbReference type="PANTHER" id="PTHR43656:SF2">
    <property type="entry name" value="BINDING OXIDOREDUCTASE, PUTATIVE (AFU_ORTHOLOGUE AFUA_2G08260)-RELATED"/>
    <property type="match status" value="1"/>
</dbReference>
<keyword evidence="6" id="KW-1185">Reference proteome</keyword>
<proteinExistence type="predicted"/>
<accession>A0ABT0LBQ7</accession>
<dbReference type="SUPFAM" id="SSF51395">
    <property type="entry name" value="FMN-linked oxidoreductases"/>
    <property type="match status" value="1"/>
</dbReference>
<gene>
    <name evidence="5" type="ORF">L2764_11710</name>
</gene>
<dbReference type="InterPro" id="IPR001155">
    <property type="entry name" value="OxRdtase_FMN_N"/>
</dbReference>
<name>A0ABT0LBQ7_9GAMM</name>
<reference evidence="5 6" key="1">
    <citation type="submission" date="2022-01" db="EMBL/GenBank/DDBJ databases">
        <title>Whole genome-based taxonomy of the Shewanellaceae.</title>
        <authorList>
            <person name="Martin-Rodriguez A.J."/>
        </authorList>
    </citation>
    <scope>NUCLEOTIDE SEQUENCE [LARGE SCALE GENOMIC DNA]</scope>
    <source>
        <strain evidence="5 6">DSM 17177</strain>
    </source>
</reference>
<comment type="caution">
    <text evidence="5">The sequence shown here is derived from an EMBL/GenBank/DDBJ whole genome shotgun (WGS) entry which is preliminary data.</text>
</comment>
<feature type="domain" description="NADH:flavin oxidoreductase/NADH oxidase N-terminal" evidence="4">
    <location>
        <begin position="48"/>
        <end position="375"/>
    </location>
</feature>
<evidence type="ECO:0000256" key="2">
    <source>
        <dbReference type="ARBA" id="ARBA00023002"/>
    </source>
</evidence>
<evidence type="ECO:0000259" key="4">
    <source>
        <dbReference type="Pfam" id="PF00724"/>
    </source>
</evidence>
<dbReference type="InterPro" id="IPR051799">
    <property type="entry name" value="NADH_flavin_oxidoreductase"/>
</dbReference>
<dbReference type="RefSeq" id="WP_248940409.1">
    <property type="nucleotide sequence ID" value="NZ_JAKIKS010000040.1"/>
</dbReference>
<evidence type="ECO:0000313" key="6">
    <source>
        <dbReference type="Proteomes" id="UP001203423"/>
    </source>
</evidence>
<feature type="compositionally biased region" description="Basic and acidic residues" evidence="3">
    <location>
        <begin position="19"/>
        <end position="34"/>
    </location>
</feature>
<feature type="region of interest" description="Disordered" evidence="3">
    <location>
        <begin position="1"/>
        <end position="38"/>
    </location>
</feature>
<evidence type="ECO:0000313" key="5">
    <source>
        <dbReference type="EMBL" id="MCL1125123.1"/>
    </source>
</evidence>
<evidence type="ECO:0000256" key="1">
    <source>
        <dbReference type="ARBA" id="ARBA00022630"/>
    </source>
</evidence>
<dbReference type="EMBL" id="JAKIKS010000040">
    <property type="protein sequence ID" value="MCL1125123.1"/>
    <property type="molecule type" value="Genomic_DNA"/>
</dbReference>
<protein>
    <submittedName>
        <fullName evidence="5">NADH:flavin oxidoreductase/NADH oxidase family protein</fullName>
    </submittedName>
</protein>
<dbReference type="Pfam" id="PF00724">
    <property type="entry name" value="Oxidored_FMN"/>
    <property type="match status" value="1"/>
</dbReference>
<sequence>MQNTQTKQVNSPEPINSPERVESLDRTDRHERINKPTLSSAFTLSSGQLIKNRLFKSAMSEQLGTANHNPTSGLSTLYQRWAQGGIGLAMTGNIMIDRAALGEPKNVVLDKKSDLSAFKAWAKAGQANHTQLWTQLNHPGKQIPKFICDTPVAPSSIPLENGLEKGFNTPRALSENEINRIIQQFATSAMLSKQAGFSGVQIHGAHGYLVSQFLSSRHNQRTDQWGGSIENRMKFVLAVYHAIREQVGPTFPIGIKLNSADFMKGGFTEDESMTVVKALSQAGIDLIEISGGTYESPSMMGHKAKASTLKREAYFIDYIEKVRQLIDTPLVLTGGFRSAAGMQAALDTGATDFVGIARTIAVDPDFPQKLLANIKHQQELKKLTTGVRAIDKMTMLDITWYEQQLARMAKGKQPNPQLSEWATFFKVFMGAGIYAFKKRRV</sequence>